<dbReference type="PROSITE" id="PS00211">
    <property type="entry name" value="ABC_TRANSPORTER_1"/>
    <property type="match status" value="1"/>
</dbReference>
<keyword evidence="4" id="KW-1278">Translocase</keyword>
<evidence type="ECO:0000256" key="3">
    <source>
        <dbReference type="ARBA" id="ARBA00022840"/>
    </source>
</evidence>
<evidence type="ECO:0000313" key="7">
    <source>
        <dbReference type="EMBL" id="SHO59587.1"/>
    </source>
</evidence>
<evidence type="ECO:0000256" key="5">
    <source>
        <dbReference type="ARBA" id="ARBA00038388"/>
    </source>
</evidence>
<dbReference type="FunFam" id="3.40.50.300:FF:000032">
    <property type="entry name" value="Export ABC transporter ATP-binding protein"/>
    <property type="match status" value="1"/>
</dbReference>
<evidence type="ECO:0000259" key="6">
    <source>
        <dbReference type="PROSITE" id="PS50893"/>
    </source>
</evidence>
<proteinExistence type="inferred from homology"/>
<dbReference type="InterPro" id="IPR017871">
    <property type="entry name" value="ABC_transporter-like_CS"/>
</dbReference>
<dbReference type="Gene3D" id="3.40.50.300">
    <property type="entry name" value="P-loop containing nucleotide triphosphate hydrolases"/>
    <property type="match status" value="1"/>
</dbReference>
<evidence type="ECO:0000256" key="1">
    <source>
        <dbReference type="ARBA" id="ARBA00022448"/>
    </source>
</evidence>
<evidence type="ECO:0000256" key="2">
    <source>
        <dbReference type="ARBA" id="ARBA00022741"/>
    </source>
</evidence>
<dbReference type="PROSITE" id="PS50893">
    <property type="entry name" value="ABC_TRANSPORTER_2"/>
    <property type="match status" value="1"/>
</dbReference>
<dbReference type="GO" id="GO:0005524">
    <property type="term" value="F:ATP binding"/>
    <property type="evidence" value="ECO:0007669"/>
    <property type="project" value="UniProtKB-KW"/>
</dbReference>
<dbReference type="InterPro" id="IPR003593">
    <property type="entry name" value="AAA+_ATPase"/>
</dbReference>
<dbReference type="InterPro" id="IPR017911">
    <property type="entry name" value="MacB-like_ATP-bd"/>
</dbReference>
<dbReference type="GO" id="GO:0022857">
    <property type="term" value="F:transmembrane transporter activity"/>
    <property type="evidence" value="ECO:0007669"/>
    <property type="project" value="UniProtKB-ARBA"/>
</dbReference>
<sequence length="238" mass="26345">MSRVIETHDINRTYKMGAEIIQALKSVSINVDRGEYVAFMGPSGSGKSTLMNIIGCLDTPTAGTYILNNKDVSDMTENELADIRNKEIGFVFQTFNLLPRASCLENVALPLVYAGYSKAEREEMAFKALDNVGLGERTKHRPNELSGGQRQRVAIARALVNDPSIILADEPTGNLDTKTSYDIMELFHELHSKGNTIIMVTHEDDIAHYAHRIVRLRDGLVETDTINPNPTRGVAMPV</sequence>
<reference evidence="8" key="1">
    <citation type="submission" date="2016-12" db="EMBL/GenBank/DDBJ databases">
        <authorList>
            <person name="Varghese N."/>
            <person name="Submissions S."/>
        </authorList>
    </citation>
    <scope>NUCLEOTIDE SEQUENCE [LARGE SCALE GENOMIC DNA]</scope>
    <source>
        <strain evidence="8">DSM 25035</strain>
    </source>
</reference>
<keyword evidence="2" id="KW-0547">Nucleotide-binding</keyword>
<dbReference type="OrthoDB" id="1114670at2"/>
<dbReference type="Pfam" id="PF00005">
    <property type="entry name" value="ABC_tran"/>
    <property type="match status" value="1"/>
</dbReference>
<dbReference type="SUPFAM" id="SSF52540">
    <property type="entry name" value="P-loop containing nucleoside triphosphate hydrolases"/>
    <property type="match status" value="1"/>
</dbReference>
<keyword evidence="1" id="KW-0813">Transport</keyword>
<dbReference type="InterPro" id="IPR003439">
    <property type="entry name" value="ABC_transporter-like_ATP-bd"/>
</dbReference>
<dbReference type="STRING" id="1073327.SAMN04488108_0225"/>
<feature type="domain" description="ABC transporter" evidence="6">
    <location>
        <begin position="5"/>
        <end position="238"/>
    </location>
</feature>
<keyword evidence="8" id="KW-1185">Reference proteome</keyword>
<name>A0A1M7Z3S6_9BACT</name>
<dbReference type="GO" id="GO:0098796">
    <property type="term" value="C:membrane protein complex"/>
    <property type="evidence" value="ECO:0007669"/>
    <property type="project" value="UniProtKB-ARBA"/>
</dbReference>
<gene>
    <name evidence="7" type="ORF">SAMN04488108_0225</name>
</gene>
<dbReference type="RefSeq" id="WP_073569912.1">
    <property type="nucleotide sequence ID" value="NZ_FRXN01000001.1"/>
</dbReference>
<dbReference type="CDD" id="cd03255">
    <property type="entry name" value="ABC_MJ0796_LolCDE_FtsE"/>
    <property type="match status" value="1"/>
</dbReference>
<comment type="similarity">
    <text evidence="5">Belongs to the ABC transporter superfamily. Macrolide exporter (TC 3.A.1.122) family.</text>
</comment>
<dbReference type="EMBL" id="FRXN01000001">
    <property type="protein sequence ID" value="SHO59587.1"/>
    <property type="molecule type" value="Genomic_DNA"/>
</dbReference>
<dbReference type="SMART" id="SM00382">
    <property type="entry name" value="AAA"/>
    <property type="match status" value="1"/>
</dbReference>
<protein>
    <submittedName>
        <fullName evidence="7">Putative ABC transport system ATP-binding protein</fullName>
    </submittedName>
</protein>
<dbReference type="AlphaFoldDB" id="A0A1M7Z3S6"/>
<evidence type="ECO:0000256" key="4">
    <source>
        <dbReference type="ARBA" id="ARBA00022967"/>
    </source>
</evidence>
<dbReference type="Proteomes" id="UP000184609">
    <property type="component" value="Unassembled WGS sequence"/>
</dbReference>
<dbReference type="PANTHER" id="PTHR42798">
    <property type="entry name" value="LIPOPROTEIN-RELEASING SYSTEM ATP-BINDING PROTEIN LOLD"/>
    <property type="match status" value="1"/>
</dbReference>
<dbReference type="GO" id="GO:0016887">
    <property type="term" value="F:ATP hydrolysis activity"/>
    <property type="evidence" value="ECO:0007669"/>
    <property type="project" value="InterPro"/>
</dbReference>
<keyword evidence="3 7" id="KW-0067">ATP-binding</keyword>
<dbReference type="InterPro" id="IPR027417">
    <property type="entry name" value="P-loop_NTPase"/>
</dbReference>
<evidence type="ECO:0000313" key="8">
    <source>
        <dbReference type="Proteomes" id="UP000184609"/>
    </source>
</evidence>
<dbReference type="PANTHER" id="PTHR42798:SF6">
    <property type="entry name" value="CELL DIVISION ATP-BINDING PROTEIN FTSE"/>
    <property type="match status" value="1"/>
</dbReference>
<accession>A0A1M7Z3S6</accession>
<organism evidence="7 8">
    <name type="scientific">Algoriphagus zhangzhouensis</name>
    <dbReference type="NCBI Taxonomy" id="1073327"/>
    <lineage>
        <taxon>Bacteria</taxon>
        <taxon>Pseudomonadati</taxon>
        <taxon>Bacteroidota</taxon>
        <taxon>Cytophagia</taxon>
        <taxon>Cytophagales</taxon>
        <taxon>Cyclobacteriaceae</taxon>
        <taxon>Algoriphagus</taxon>
    </lineage>
</organism>